<proteinExistence type="predicted"/>
<accession>A0A3A3FXW8</accession>
<evidence type="ECO:0000256" key="1">
    <source>
        <dbReference type="SAM" id="SignalP"/>
    </source>
</evidence>
<comment type="caution">
    <text evidence="2">The sequence shown here is derived from an EMBL/GenBank/DDBJ whole genome shotgun (WGS) entry which is preliminary data.</text>
</comment>
<evidence type="ECO:0000313" key="3">
    <source>
        <dbReference type="Proteomes" id="UP000266327"/>
    </source>
</evidence>
<sequence>MRYLILALPLALAACASMDAGEKKGITIETTSRQQVVAGASCVVSNGNGSWQVVTPATVDTGGVNGDLRVVCNKSGYRTSEFLFRPSAYASSGTSLGIGVGGGGRRVGGGVGFSLPLGGNGGGGSYPSQVAVEMSPM</sequence>
<dbReference type="Proteomes" id="UP000266327">
    <property type="component" value="Unassembled WGS sequence"/>
</dbReference>
<keyword evidence="1" id="KW-0732">Signal</keyword>
<keyword evidence="3" id="KW-1185">Reference proteome</keyword>
<dbReference type="AlphaFoldDB" id="A0A3A3FXW8"/>
<evidence type="ECO:0000313" key="2">
    <source>
        <dbReference type="EMBL" id="RJG00461.1"/>
    </source>
</evidence>
<reference evidence="3" key="1">
    <citation type="submission" date="2018-09" db="EMBL/GenBank/DDBJ databases">
        <authorList>
            <person name="Zhu H."/>
        </authorList>
    </citation>
    <scope>NUCLEOTIDE SEQUENCE [LARGE SCALE GENOMIC DNA]</scope>
    <source>
        <strain evidence="3">K1S02-23</strain>
    </source>
</reference>
<dbReference type="EMBL" id="QYUQ01000002">
    <property type="protein sequence ID" value="RJG00461.1"/>
    <property type="molecule type" value="Genomic_DNA"/>
</dbReference>
<organism evidence="2 3">
    <name type="scientific">Noviherbaspirillum sedimenti</name>
    <dbReference type="NCBI Taxonomy" id="2320865"/>
    <lineage>
        <taxon>Bacteria</taxon>
        <taxon>Pseudomonadati</taxon>
        <taxon>Pseudomonadota</taxon>
        <taxon>Betaproteobacteria</taxon>
        <taxon>Burkholderiales</taxon>
        <taxon>Oxalobacteraceae</taxon>
        <taxon>Noviherbaspirillum</taxon>
    </lineage>
</organism>
<gene>
    <name evidence="2" type="ORF">D3878_01765</name>
</gene>
<dbReference type="PROSITE" id="PS51257">
    <property type="entry name" value="PROKAR_LIPOPROTEIN"/>
    <property type="match status" value="1"/>
</dbReference>
<protein>
    <recommendedName>
        <fullName evidence="4">Lipoprotein</fullName>
    </recommendedName>
</protein>
<dbReference type="RefSeq" id="WP_119783915.1">
    <property type="nucleotide sequence ID" value="NZ_QYUQ01000002.1"/>
</dbReference>
<feature type="chain" id="PRO_5017226431" description="Lipoprotein" evidence="1">
    <location>
        <begin position="20"/>
        <end position="137"/>
    </location>
</feature>
<dbReference type="OrthoDB" id="8776297at2"/>
<name>A0A3A3FXW8_9BURK</name>
<evidence type="ECO:0008006" key="4">
    <source>
        <dbReference type="Google" id="ProtNLM"/>
    </source>
</evidence>
<feature type="signal peptide" evidence="1">
    <location>
        <begin position="1"/>
        <end position="19"/>
    </location>
</feature>